<keyword evidence="10" id="KW-1185">Reference proteome</keyword>
<keyword evidence="2 7" id="KW-0813">Transport</keyword>
<dbReference type="PANTHER" id="PTHR30043:SF1">
    <property type="entry name" value="ABC TRANSPORT SYSTEM PERMEASE PROTEIN P69"/>
    <property type="match status" value="1"/>
</dbReference>
<dbReference type="GO" id="GO:0015416">
    <property type="term" value="F:ABC-type phosphonate transporter activity"/>
    <property type="evidence" value="ECO:0007669"/>
    <property type="project" value="InterPro"/>
</dbReference>
<dbReference type="Pfam" id="PF00528">
    <property type="entry name" value="BPD_transp_1"/>
    <property type="match status" value="1"/>
</dbReference>
<evidence type="ECO:0000259" key="8">
    <source>
        <dbReference type="PROSITE" id="PS50928"/>
    </source>
</evidence>
<accession>A0A4R6RHH9</accession>
<gene>
    <name evidence="9" type="ORF">EDD54_2139</name>
</gene>
<dbReference type="NCBIfam" id="TIGR01097">
    <property type="entry name" value="PhnE"/>
    <property type="match status" value="1"/>
</dbReference>
<dbReference type="EMBL" id="SNXY01000007">
    <property type="protein sequence ID" value="TDP85287.1"/>
    <property type="molecule type" value="Genomic_DNA"/>
</dbReference>
<evidence type="ECO:0000256" key="1">
    <source>
        <dbReference type="ARBA" id="ARBA00004651"/>
    </source>
</evidence>
<evidence type="ECO:0000256" key="5">
    <source>
        <dbReference type="ARBA" id="ARBA00022989"/>
    </source>
</evidence>
<keyword evidence="6 7" id="KW-0472">Membrane</keyword>
<feature type="transmembrane region" description="Helical" evidence="7">
    <location>
        <begin position="30"/>
        <end position="48"/>
    </location>
</feature>
<evidence type="ECO:0000256" key="2">
    <source>
        <dbReference type="ARBA" id="ARBA00022448"/>
    </source>
</evidence>
<comment type="similarity">
    <text evidence="7">Belongs to the binding-protein-dependent transport system permease family.</text>
</comment>
<evidence type="ECO:0000256" key="4">
    <source>
        <dbReference type="ARBA" id="ARBA00022692"/>
    </source>
</evidence>
<keyword evidence="3" id="KW-1003">Cell membrane</keyword>
<dbReference type="RefSeq" id="WP_207620273.1">
    <property type="nucleotide sequence ID" value="NZ_BSPM01000004.1"/>
</dbReference>
<keyword evidence="4 7" id="KW-0812">Transmembrane</keyword>
<comment type="caution">
    <text evidence="9">The sequence shown here is derived from an EMBL/GenBank/DDBJ whole genome shotgun (WGS) entry which is preliminary data.</text>
</comment>
<dbReference type="Proteomes" id="UP000294547">
    <property type="component" value="Unassembled WGS sequence"/>
</dbReference>
<proteinExistence type="inferred from homology"/>
<feature type="transmembrane region" description="Helical" evidence="7">
    <location>
        <begin position="101"/>
        <end position="123"/>
    </location>
</feature>
<dbReference type="AlphaFoldDB" id="A0A4R6RHH9"/>
<dbReference type="GO" id="GO:0005886">
    <property type="term" value="C:plasma membrane"/>
    <property type="evidence" value="ECO:0007669"/>
    <property type="project" value="UniProtKB-SubCell"/>
</dbReference>
<dbReference type="SUPFAM" id="SSF161098">
    <property type="entry name" value="MetI-like"/>
    <property type="match status" value="1"/>
</dbReference>
<evidence type="ECO:0000256" key="7">
    <source>
        <dbReference type="RuleBase" id="RU363032"/>
    </source>
</evidence>
<protein>
    <submittedName>
        <fullName evidence="9">Phosphonate transport system permease protein</fullName>
    </submittedName>
</protein>
<dbReference type="PROSITE" id="PS50928">
    <property type="entry name" value="ABC_TM1"/>
    <property type="match status" value="1"/>
</dbReference>
<feature type="domain" description="ABC transmembrane type-1" evidence="8">
    <location>
        <begin position="96"/>
        <end position="279"/>
    </location>
</feature>
<sequence>MSLVPVLPDAQRVSLASGYAATVRARRIRLLVGLTAVVLLALVAGWAAEVRIGTFATNLWRFTSYLGRITPEFSWATPFQSLAAWYWNLPHWLSLLAETLLIAYLGTLMGAVVGFALSFLAAANLNPNPTSRFLVRRTMELLRTVPGVVFALLFVIAFGLGPMPGVFAVALHTAGALAKLYAEVVENVDMKPVEGVAAAGGSWLARVRFAVLPQVLPGFASYTLLRFEINVRESAVMGFVGAGGIGEDLVTSIRQFYYPDVSALLILIVATVMAIDFLTEKLRHHLIGLEGRAR</sequence>
<organism evidence="9 10">
    <name type="scientific">Oharaeibacter diazotrophicus</name>
    <dbReference type="NCBI Taxonomy" id="1920512"/>
    <lineage>
        <taxon>Bacteria</taxon>
        <taxon>Pseudomonadati</taxon>
        <taxon>Pseudomonadota</taxon>
        <taxon>Alphaproteobacteria</taxon>
        <taxon>Hyphomicrobiales</taxon>
        <taxon>Pleomorphomonadaceae</taxon>
        <taxon>Oharaeibacter</taxon>
    </lineage>
</organism>
<dbReference type="InterPro" id="IPR005769">
    <property type="entry name" value="PhnE/PtxC"/>
</dbReference>
<comment type="subcellular location">
    <subcellularLocation>
        <location evidence="1 7">Cell membrane</location>
        <topology evidence="1 7">Multi-pass membrane protein</topology>
    </subcellularLocation>
</comment>
<evidence type="ECO:0000313" key="9">
    <source>
        <dbReference type="EMBL" id="TDP85287.1"/>
    </source>
</evidence>
<dbReference type="InterPro" id="IPR000515">
    <property type="entry name" value="MetI-like"/>
</dbReference>
<feature type="transmembrane region" description="Helical" evidence="7">
    <location>
        <begin position="256"/>
        <end position="278"/>
    </location>
</feature>
<reference evidence="9 10" key="1">
    <citation type="submission" date="2019-03" db="EMBL/GenBank/DDBJ databases">
        <title>Genomic Encyclopedia of Type Strains, Phase IV (KMG-IV): sequencing the most valuable type-strain genomes for metagenomic binning, comparative biology and taxonomic classification.</title>
        <authorList>
            <person name="Goeker M."/>
        </authorList>
    </citation>
    <scope>NUCLEOTIDE SEQUENCE [LARGE SCALE GENOMIC DNA]</scope>
    <source>
        <strain evidence="9 10">DSM 102969</strain>
    </source>
</reference>
<dbReference type="PANTHER" id="PTHR30043">
    <property type="entry name" value="PHOSPHONATES TRANSPORT SYSTEM PERMEASE PROTEIN"/>
    <property type="match status" value="1"/>
</dbReference>
<dbReference type="InterPro" id="IPR035906">
    <property type="entry name" value="MetI-like_sf"/>
</dbReference>
<keyword evidence="5 7" id="KW-1133">Transmembrane helix</keyword>
<dbReference type="Gene3D" id="1.10.3720.10">
    <property type="entry name" value="MetI-like"/>
    <property type="match status" value="1"/>
</dbReference>
<evidence type="ECO:0000256" key="6">
    <source>
        <dbReference type="ARBA" id="ARBA00023136"/>
    </source>
</evidence>
<name>A0A4R6RHH9_9HYPH</name>
<feature type="transmembrane region" description="Helical" evidence="7">
    <location>
        <begin position="144"/>
        <end position="171"/>
    </location>
</feature>
<dbReference type="CDD" id="cd06261">
    <property type="entry name" value="TM_PBP2"/>
    <property type="match status" value="1"/>
</dbReference>
<evidence type="ECO:0000313" key="10">
    <source>
        <dbReference type="Proteomes" id="UP000294547"/>
    </source>
</evidence>
<evidence type="ECO:0000256" key="3">
    <source>
        <dbReference type="ARBA" id="ARBA00022475"/>
    </source>
</evidence>